<protein>
    <submittedName>
        <fullName evidence="1">RAD51B protein</fullName>
    </submittedName>
</protein>
<sequence>QYFEPVGKKRKLDVSLRGFAPELLCNAPSNIQTCRSLLLFLEKKILQSNASLSAPEVQGPEDLKHELEKFAEEAGRATAIDKPGAYDARVRRVLDLTALLGTPEVKELVNSTRTRLRERMHQLNLQLKERGELDVETLTKQRQAWAEGLLRRDWLAWCERLLQAREANLLRAGNQPLKEQCSEHLTAGHVEMARAKMDVLAARMQDVPERRGLLDNRLTGKKCASNIMLCCGGLGKARGPVGRARLARLSEQDAHRYEKPGQAYDFRSHLKFMFQIQLIQLDASSSAPHGDLFFKPLPVLLCAAGSGDEQQLDGAFSSKWSANHDQTLNVVGQRRPRTSHVWWAGAAE</sequence>
<dbReference type="OrthoDB" id="436533at2759"/>
<keyword evidence="2" id="KW-1185">Reference proteome</keyword>
<accession>A0A812M505</accession>
<proteinExistence type="predicted"/>
<dbReference type="EMBL" id="CAJNDS010001216">
    <property type="protein sequence ID" value="CAE7252203.1"/>
    <property type="molecule type" value="Genomic_DNA"/>
</dbReference>
<evidence type="ECO:0000313" key="2">
    <source>
        <dbReference type="Proteomes" id="UP000604046"/>
    </source>
</evidence>
<feature type="non-terminal residue" evidence="1">
    <location>
        <position position="348"/>
    </location>
</feature>
<evidence type="ECO:0000313" key="1">
    <source>
        <dbReference type="EMBL" id="CAE7252203.1"/>
    </source>
</evidence>
<reference evidence="1" key="1">
    <citation type="submission" date="2021-02" db="EMBL/GenBank/DDBJ databases">
        <authorList>
            <person name="Dougan E. K."/>
            <person name="Rhodes N."/>
            <person name="Thang M."/>
            <person name="Chan C."/>
        </authorList>
    </citation>
    <scope>NUCLEOTIDE SEQUENCE</scope>
</reference>
<dbReference type="Proteomes" id="UP000604046">
    <property type="component" value="Unassembled WGS sequence"/>
</dbReference>
<dbReference type="AlphaFoldDB" id="A0A812M505"/>
<organism evidence="1 2">
    <name type="scientific">Symbiodinium natans</name>
    <dbReference type="NCBI Taxonomy" id="878477"/>
    <lineage>
        <taxon>Eukaryota</taxon>
        <taxon>Sar</taxon>
        <taxon>Alveolata</taxon>
        <taxon>Dinophyceae</taxon>
        <taxon>Suessiales</taxon>
        <taxon>Symbiodiniaceae</taxon>
        <taxon>Symbiodinium</taxon>
    </lineage>
</organism>
<name>A0A812M505_9DINO</name>
<gene>
    <name evidence="1" type="primary">RAD51B</name>
    <name evidence="1" type="ORF">SNAT2548_LOCUS12568</name>
</gene>
<comment type="caution">
    <text evidence="1">The sequence shown here is derived from an EMBL/GenBank/DDBJ whole genome shotgun (WGS) entry which is preliminary data.</text>
</comment>